<evidence type="ECO:0000256" key="5">
    <source>
        <dbReference type="ARBA" id="ARBA00022989"/>
    </source>
</evidence>
<keyword evidence="5 7" id="KW-1133">Transmembrane helix</keyword>
<sequence>MIKMHKDHWLSGFQWYFFIFCNTVLIPPTLQSAFNLSDAVTLTITQYSFIATALGSLVQVFAGHQRAIMEGPTGLWWATILGISVAEASFGTSAGVTGANIAIGIACAGLITLVIGITGAGARIARIFTPTVMAVFMFMMGAQLISIFLKGMLGLPFGIMPPDAGVNYPVFFLALATLFLVLGLIIYAPASVAKYALLIGVLLGWGAYVLLFSPPARDATSGTWQLLPLGNTAGFELRWGVIITCVLTGLLNISNTFGAIRATDVFYMDRLQENSKMYRRSFMVTGTVTLLTSPLAVVPFAPFVSSVGLITQTNDSSRTSLVVGAGLFLLMGLITPLTLFFSGLPLAIGSAVMLATYLPLLFSSLSFVDKTVLNPRNIYRLAVPLFTGIFLINPPAVFISDLPVLLRPLLGNGMLVAILLAVVSENLVRWDKIK</sequence>
<name>A0A1B8GZ60_9GAMM</name>
<dbReference type="Pfam" id="PF00860">
    <property type="entry name" value="Xan_ur_permease"/>
    <property type="match status" value="1"/>
</dbReference>
<feature type="transmembrane region" description="Helical" evidence="7">
    <location>
        <begin position="127"/>
        <end position="148"/>
    </location>
</feature>
<feature type="transmembrane region" description="Helical" evidence="7">
    <location>
        <begin position="195"/>
        <end position="217"/>
    </location>
</feature>
<protein>
    <submittedName>
        <fullName evidence="8">Uracil/xanthine transporter</fullName>
    </submittedName>
</protein>
<evidence type="ECO:0000256" key="4">
    <source>
        <dbReference type="ARBA" id="ARBA00022692"/>
    </source>
</evidence>
<dbReference type="NCBIfam" id="NF037981">
    <property type="entry name" value="NCS2_1"/>
    <property type="match status" value="1"/>
</dbReference>
<evidence type="ECO:0000256" key="1">
    <source>
        <dbReference type="ARBA" id="ARBA00004141"/>
    </source>
</evidence>
<dbReference type="GO" id="GO:0042907">
    <property type="term" value="F:xanthine transmembrane transporter activity"/>
    <property type="evidence" value="ECO:0007669"/>
    <property type="project" value="TreeGrafter"/>
</dbReference>
<feature type="transmembrane region" description="Helical" evidence="7">
    <location>
        <begin position="12"/>
        <end position="30"/>
    </location>
</feature>
<dbReference type="STRING" id="368603.AYY16_00815"/>
<proteinExistence type="inferred from homology"/>
<dbReference type="EMBL" id="LZEX01000046">
    <property type="protein sequence ID" value="OBU02110.1"/>
    <property type="molecule type" value="Genomic_DNA"/>
</dbReference>
<evidence type="ECO:0000313" key="9">
    <source>
        <dbReference type="Proteomes" id="UP000092247"/>
    </source>
</evidence>
<gene>
    <name evidence="8" type="ORF">AYY17_13980</name>
</gene>
<feature type="transmembrane region" description="Helical" evidence="7">
    <location>
        <begin position="409"/>
        <end position="428"/>
    </location>
</feature>
<feature type="transmembrane region" description="Helical" evidence="7">
    <location>
        <begin position="325"/>
        <end position="358"/>
    </location>
</feature>
<comment type="caution">
    <text evidence="8">The sequence shown here is derived from an EMBL/GenBank/DDBJ whole genome shotgun (WGS) entry which is preliminary data.</text>
</comment>
<reference evidence="8 9" key="1">
    <citation type="submission" date="2016-06" db="EMBL/GenBank/DDBJ databases">
        <authorList>
            <person name="Kjaerup R.B."/>
            <person name="Dalgaard T.S."/>
            <person name="Juul-Madsen H.R."/>
        </authorList>
    </citation>
    <scope>NUCLEOTIDE SEQUENCE [LARGE SCALE GENOMIC DNA]</scope>
    <source>
        <strain evidence="8 9">GCSL-Mp3</strain>
    </source>
</reference>
<evidence type="ECO:0000313" key="8">
    <source>
        <dbReference type="EMBL" id="OBU02110.1"/>
    </source>
</evidence>
<evidence type="ECO:0000256" key="2">
    <source>
        <dbReference type="ARBA" id="ARBA00008821"/>
    </source>
</evidence>
<keyword evidence="4 7" id="KW-0812">Transmembrane</keyword>
<dbReference type="PANTHER" id="PTHR42810">
    <property type="entry name" value="PURINE PERMEASE C1399.01C-RELATED"/>
    <property type="match status" value="1"/>
</dbReference>
<evidence type="ECO:0000256" key="6">
    <source>
        <dbReference type="ARBA" id="ARBA00023136"/>
    </source>
</evidence>
<keyword evidence="3" id="KW-0813">Transport</keyword>
<dbReference type="RefSeq" id="WP_067427128.1">
    <property type="nucleotide sequence ID" value="NZ_LZEX01000046.1"/>
</dbReference>
<dbReference type="InterPro" id="IPR006043">
    <property type="entry name" value="NCS2"/>
</dbReference>
<feature type="transmembrane region" description="Helical" evidence="7">
    <location>
        <begin position="101"/>
        <end position="120"/>
    </location>
</feature>
<accession>A0A1B8GZ60</accession>
<feature type="transmembrane region" description="Helical" evidence="7">
    <location>
        <begin position="74"/>
        <end position="95"/>
    </location>
</feature>
<evidence type="ECO:0000256" key="7">
    <source>
        <dbReference type="SAM" id="Phobius"/>
    </source>
</evidence>
<organism evidence="8 9">
    <name type="scientific">Morganella psychrotolerans</name>
    <dbReference type="NCBI Taxonomy" id="368603"/>
    <lineage>
        <taxon>Bacteria</taxon>
        <taxon>Pseudomonadati</taxon>
        <taxon>Pseudomonadota</taxon>
        <taxon>Gammaproteobacteria</taxon>
        <taxon>Enterobacterales</taxon>
        <taxon>Morganellaceae</taxon>
        <taxon>Morganella</taxon>
    </lineage>
</organism>
<dbReference type="AlphaFoldDB" id="A0A1B8GZ60"/>
<comment type="subcellular location">
    <subcellularLocation>
        <location evidence="1">Membrane</location>
        <topology evidence="1">Multi-pass membrane protein</topology>
    </subcellularLocation>
</comment>
<feature type="transmembrane region" description="Helical" evidence="7">
    <location>
        <begin position="42"/>
        <end position="62"/>
    </location>
</feature>
<evidence type="ECO:0000256" key="3">
    <source>
        <dbReference type="ARBA" id="ARBA00022448"/>
    </source>
</evidence>
<keyword evidence="6 7" id="KW-0472">Membrane</keyword>
<comment type="similarity">
    <text evidence="2">Belongs to the nucleobase:cation symporter-2 (NCS2) (TC 2.A.40) family.</text>
</comment>
<dbReference type="PANTHER" id="PTHR42810:SF6">
    <property type="entry name" value="PURINE PERMEASE YBBY-RELATED"/>
    <property type="match status" value="1"/>
</dbReference>
<feature type="transmembrane region" description="Helical" evidence="7">
    <location>
        <begin position="168"/>
        <end position="188"/>
    </location>
</feature>
<dbReference type="NCBIfam" id="NF008502">
    <property type="entry name" value="PRK11412.1"/>
    <property type="match status" value="1"/>
</dbReference>
<dbReference type="Proteomes" id="UP000092247">
    <property type="component" value="Unassembled WGS sequence"/>
</dbReference>
<feature type="transmembrane region" description="Helical" evidence="7">
    <location>
        <begin position="281"/>
        <end position="305"/>
    </location>
</feature>
<dbReference type="GO" id="GO:0005886">
    <property type="term" value="C:plasma membrane"/>
    <property type="evidence" value="ECO:0007669"/>
    <property type="project" value="TreeGrafter"/>
</dbReference>
<feature type="transmembrane region" description="Helical" evidence="7">
    <location>
        <begin position="378"/>
        <end position="397"/>
    </location>
</feature>
<feature type="transmembrane region" description="Helical" evidence="7">
    <location>
        <begin position="237"/>
        <end position="260"/>
    </location>
</feature>